<dbReference type="EMBL" id="CABPRW010000002">
    <property type="protein sequence ID" value="VVD76547.1"/>
    <property type="molecule type" value="Genomic_DNA"/>
</dbReference>
<dbReference type="GO" id="GO:0009306">
    <property type="term" value="P:protein secretion"/>
    <property type="evidence" value="ECO:0007669"/>
    <property type="project" value="InterPro"/>
</dbReference>
<feature type="transmembrane region" description="Helical" evidence="3">
    <location>
        <begin position="175"/>
        <end position="201"/>
    </location>
</feature>
<evidence type="ECO:0000256" key="3">
    <source>
        <dbReference type="SAM" id="Phobius"/>
    </source>
</evidence>
<dbReference type="SUPFAM" id="SSF160544">
    <property type="entry name" value="EscU C-terminal domain-like"/>
    <property type="match status" value="1"/>
</dbReference>
<comment type="similarity">
    <text evidence="1">Belongs to the type III secretion exporter family.</text>
</comment>
<gene>
    <name evidence="4" type="ORF">PFI31113_00880</name>
</gene>
<feature type="region of interest" description="Disordered" evidence="2">
    <location>
        <begin position="1"/>
        <end position="21"/>
    </location>
</feature>
<evidence type="ECO:0000313" key="4">
    <source>
        <dbReference type="EMBL" id="VVD76547.1"/>
    </source>
</evidence>
<feature type="transmembrane region" description="Helical" evidence="3">
    <location>
        <begin position="78"/>
        <end position="96"/>
    </location>
</feature>
<feature type="transmembrane region" description="Helical" evidence="3">
    <location>
        <begin position="136"/>
        <end position="155"/>
    </location>
</feature>
<feature type="transmembrane region" description="Helical" evidence="3">
    <location>
        <begin position="30"/>
        <end position="58"/>
    </location>
</feature>
<dbReference type="PANTHER" id="PTHR30531:SF14">
    <property type="entry name" value="SURFACE PRESENTATION OF ANTIGENS PROTEIN SPAS"/>
    <property type="match status" value="1"/>
</dbReference>
<feature type="compositionally biased region" description="Acidic residues" evidence="2">
    <location>
        <begin position="348"/>
        <end position="365"/>
    </location>
</feature>
<keyword evidence="3" id="KW-1133">Transmembrane helix</keyword>
<dbReference type="RefSeq" id="WP_191623290.1">
    <property type="nucleotide sequence ID" value="NZ_CABPRW010000002.1"/>
</dbReference>
<dbReference type="InterPro" id="IPR006135">
    <property type="entry name" value="T3SS_substrate_exporter"/>
</dbReference>
<protein>
    <submittedName>
        <fullName evidence="4">EscU/YscU/HrcU family type III secretion system export apparatus switch protein</fullName>
    </submittedName>
</protein>
<dbReference type="GO" id="GO:0005886">
    <property type="term" value="C:plasma membrane"/>
    <property type="evidence" value="ECO:0007669"/>
    <property type="project" value="TreeGrafter"/>
</dbReference>
<dbReference type="InterPro" id="IPR029025">
    <property type="entry name" value="T3SS_substrate_exporter_C"/>
</dbReference>
<reference evidence="4 5" key="1">
    <citation type="submission" date="2019-08" db="EMBL/GenBank/DDBJ databases">
        <authorList>
            <person name="Peeters C."/>
        </authorList>
    </citation>
    <scope>NUCLEOTIDE SEQUENCE [LARGE SCALE GENOMIC DNA]</scope>
    <source>
        <strain evidence="4 5">LMG 31113</strain>
    </source>
</reference>
<dbReference type="AlphaFoldDB" id="A0A5E4SLH0"/>
<keyword evidence="3" id="KW-0472">Membrane</keyword>
<dbReference type="Pfam" id="PF01312">
    <property type="entry name" value="Bac_export_2"/>
    <property type="match status" value="1"/>
</dbReference>
<evidence type="ECO:0000256" key="1">
    <source>
        <dbReference type="ARBA" id="ARBA00010690"/>
    </source>
</evidence>
<dbReference type="PRINTS" id="PR00950">
    <property type="entry name" value="TYPE3IMSPROT"/>
</dbReference>
<evidence type="ECO:0000313" key="5">
    <source>
        <dbReference type="Proteomes" id="UP000382577"/>
    </source>
</evidence>
<organism evidence="4 5">
    <name type="scientific">Pandoraea fibrosis</name>
    <dbReference type="NCBI Taxonomy" id="1891094"/>
    <lineage>
        <taxon>Bacteria</taxon>
        <taxon>Pseudomonadati</taxon>
        <taxon>Pseudomonadota</taxon>
        <taxon>Betaproteobacteria</taxon>
        <taxon>Burkholderiales</taxon>
        <taxon>Burkholderiaceae</taxon>
        <taxon>Pandoraea</taxon>
    </lineage>
</organism>
<dbReference type="Gene3D" id="3.40.1690.10">
    <property type="entry name" value="secretion proteins EscU"/>
    <property type="match status" value="1"/>
</dbReference>
<dbReference type="PANTHER" id="PTHR30531">
    <property type="entry name" value="FLAGELLAR BIOSYNTHETIC PROTEIN FLHB"/>
    <property type="match status" value="1"/>
</dbReference>
<accession>A0A5E4SLH0</accession>
<sequence>MSSSAKTEKPSEKKKQDESKRGKSWRSQDLVTLIILLGGVCFIRFGISVTGVFHAMFLAAEDGFVIPLDDYTKRFVELFAVTISGLILLVIVLAAIPNLLMSRFRFATEAIRLNLSAISPVSGFKRIFNLKTVKDAAKACLYLMVFALAMGLFWHNHRAEILSLVRLPPPSLLPTLADLVFSLILTLLLAALTIVLVDAFLEYQLYIRELKMTREEVKRENKEQNGSPEIKQAQRRLGAEMLSGEVLADVEKSSFILANPTHIGIGLYINPEIAPLPFISVMETDERALAVIAHAKKMKVPVVRNISLARKIFATHRRYSFISEDCLNDIADVLMWFVDIEKNQRAEYDEEQNDEGPDDEEPYEDVPDKTGYDA</sequence>
<name>A0A5E4SLH0_9BURK</name>
<feature type="region of interest" description="Disordered" evidence="2">
    <location>
        <begin position="346"/>
        <end position="374"/>
    </location>
</feature>
<evidence type="ECO:0000256" key="2">
    <source>
        <dbReference type="SAM" id="MobiDB-lite"/>
    </source>
</evidence>
<dbReference type="Proteomes" id="UP000382577">
    <property type="component" value="Unassembled WGS sequence"/>
</dbReference>
<proteinExistence type="inferred from homology"/>
<keyword evidence="3" id="KW-0812">Transmembrane</keyword>
<dbReference type="NCBIfam" id="NF006017">
    <property type="entry name" value="PRK08156.1"/>
    <property type="match status" value="1"/>
</dbReference>
<dbReference type="Gene3D" id="6.10.250.2080">
    <property type="match status" value="1"/>
</dbReference>